<reference evidence="2" key="1">
    <citation type="journal article" date="2020" name="Nature">
        <title>Giant virus diversity and host interactions through global metagenomics.</title>
        <authorList>
            <person name="Schulz F."/>
            <person name="Roux S."/>
            <person name="Paez-Espino D."/>
            <person name="Jungbluth S."/>
            <person name="Walsh D.A."/>
            <person name="Denef V.J."/>
            <person name="McMahon K.D."/>
            <person name="Konstantinidis K.T."/>
            <person name="Eloe-Fadrosh E.A."/>
            <person name="Kyrpides N.C."/>
            <person name="Woyke T."/>
        </authorList>
    </citation>
    <scope>NUCLEOTIDE SEQUENCE</scope>
    <source>
        <strain evidence="2">GVMAG-M-3300018416-45</strain>
    </source>
</reference>
<feature type="compositionally biased region" description="Low complexity" evidence="1">
    <location>
        <begin position="1"/>
        <end position="15"/>
    </location>
</feature>
<accession>A0A6C0BRI5</accession>
<proteinExistence type="predicted"/>
<evidence type="ECO:0000313" key="2">
    <source>
        <dbReference type="EMBL" id="QHS94592.1"/>
    </source>
</evidence>
<dbReference type="EMBL" id="MN739227">
    <property type="protein sequence ID" value="QHS94592.1"/>
    <property type="molecule type" value="Genomic_DNA"/>
</dbReference>
<feature type="compositionally biased region" description="Polar residues" evidence="1">
    <location>
        <begin position="16"/>
        <end position="27"/>
    </location>
</feature>
<organism evidence="2">
    <name type="scientific">viral metagenome</name>
    <dbReference type="NCBI Taxonomy" id="1070528"/>
    <lineage>
        <taxon>unclassified sequences</taxon>
        <taxon>metagenomes</taxon>
        <taxon>organismal metagenomes</taxon>
    </lineage>
</organism>
<evidence type="ECO:0000256" key="1">
    <source>
        <dbReference type="SAM" id="MobiDB-lite"/>
    </source>
</evidence>
<dbReference type="AlphaFoldDB" id="A0A6C0BRI5"/>
<name>A0A6C0BRI5_9ZZZZ</name>
<feature type="region of interest" description="Disordered" evidence="1">
    <location>
        <begin position="1"/>
        <end position="48"/>
    </location>
</feature>
<sequence length="289" mass="33591">MNESINRNISSSGSITKKQTSGRNQSKTMKRRKDKMSVSRPPINDNDTYSPYYKDMGGIIKKMLSLRKKIEDTTGNESHITAINNTIPFLTRGNLSTFHIHSILDDVHNNINSEEYWEYLQILSDEQITTHINERQEQIKEIMAIMYKSSTPLLIRQLAILNDSAERERKLIDKLIVSDNPKMHSKINECLLNIIESNKYLDELLILNMKVQEIMSIEKFKNNNRLERQMKSVYKITDVCKEEVLQATDMLGKMEKGSIENMLMITHKCLEMLRESVVKAQHIINKIDN</sequence>
<protein>
    <submittedName>
        <fullName evidence="2">Uncharacterized protein</fullName>
    </submittedName>
</protein>